<dbReference type="InParanoid" id="A0A1V9XNW0"/>
<comment type="caution">
    <text evidence="2">The sequence shown here is derived from an EMBL/GenBank/DDBJ whole genome shotgun (WGS) entry which is preliminary data.</text>
</comment>
<keyword evidence="1" id="KW-0732">Signal</keyword>
<feature type="chain" id="PRO_5012393301" description="Secreted protein" evidence="1">
    <location>
        <begin position="18"/>
        <end position="98"/>
    </location>
</feature>
<evidence type="ECO:0000256" key="1">
    <source>
        <dbReference type="SAM" id="SignalP"/>
    </source>
</evidence>
<proteinExistence type="predicted"/>
<organism evidence="2 3">
    <name type="scientific">Tropilaelaps mercedesae</name>
    <dbReference type="NCBI Taxonomy" id="418985"/>
    <lineage>
        <taxon>Eukaryota</taxon>
        <taxon>Metazoa</taxon>
        <taxon>Ecdysozoa</taxon>
        <taxon>Arthropoda</taxon>
        <taxon>Chelicerata</taxon>
        <taxon>Arachnida</taxon>
        <taxon>Acari</taxon>
        <taxon>Parasitiformes</taxon>
        <taxon>Mesostigmata</taxon>
        <taxon>Gamasina</taxon>
        <taxon>Dermanyssoidea</taxon>
        <taxon>Laelapidae</taxon>
        <taxon>Tropilaelaps</taxon>
    </lineage>
</organism>
<evidence type="ECO:0000313" key="3">
    <source>
        <dbReference type="Proteomes" id="UP000192247"/>
    </source>
</evidence>
<evidence type="ECO:0000313" key="2">
    <source>
        <dbReference type="EMBL" id="OQR75167.1"/>
    </source>
</evidence>
<sequence>MMVTLLRLVELVRCAVATSERHFVELEVFVVRRNTETVLVRVLTPGEAAEMAETVFHYTSLLRTRTPHATRPIAVFVVRLLASCVWAEGAREKLPELF</sequence>
<dbReference type="Proteomes" id="UP000192247">
    <property type="component" value="Unassembled WGS sequence"/>
</dbReference>
<gene>
    <name evidence="2" type="ORF">BIW11_03301</name>
</gene>
<evidence type="ECO:0008006" key="4">
    <source>
        <dbReference type="Google" id="ProtNLM"/>
    </source>
</evidence>
<name>A0A1V9XNW0_9ACAR</name>
<keyword evidence="3" id="KW-1185">Reference proteome</keyword>
<dbReference type="AlphaFoldDB" id="A0A1V9XNW0"/>
<protein>
    <recommendedName>
        <fullName evidence="4">Secreted protein</fullName>
    </recommendedName>
</protein>
<feature type="signal peptide" evidence="1">
    <location>
        <begin position="1"/>
        <end position="17"/>
    </location>
</feature>
<reference evidence="2 3" key="1">
    <citation type="journal article" date="2017" name="Gigascience">
        <title>Draft genome of the honey bee ectoparasitic mite, Tropilaelaps mercedesae, is shaped by the parasitic life history.</title>
        <authorList>
            <person name="Dong X."/>
            <person name="Armstrong S.D."/>
            <person name="Xia D."/>
            <person name="Makepeace B.L."/>
            <person name="Darby A.C."/>
            <person name="Kadowaki T."/>
        </authorList>
    </citation>
    <scope>NUCLEOTIDE SEQUENCE [LARGE SCALE GENOMIC DNA]</scope>
    <source>
        <strain evidence="2">Wuxi-XJTLU</strain>
    </source>
</reference>
<dbReference type="EMBL" id="MNPL01006745">
    <property type="protein sequence ID" value="OQR75167.1"/>
    <property type="molecule type" value="Genomic_DNA"/>
</dbReference>
<accession>A0A1V9XNW0</accession>